<proteinExistence type="predicted"/>
<organism evidence="3">
    <name type="scientific">Phytophthora nicotianae</name>
    <name type="common">Potato buckeye rot agent</name>
    <name type="synonym">Phytophthora parasitica</name>
    <dbReference type="NCBI Taxonomy" id="4792"/>
    <lineage>
        <taxon>Eukaryota</taxon>
        <taxon>Sar</taxon>
        <taxon>Stramenopiles</taxon>
        <taxon>Oomycota</taxon>
        <taxon>Peronosporomycetes</taxon>
        <taxon>Peronosporales</taxon>
        <taxon>Peronosporaceae</taxon>
        <taxon>Phytophthora</taxon>
    </lineage>
</organism>
<accession>W2NUT4</accession>
<protein>
    <submittedName>
        <fullName evidence="3">Uncharacterized protein</fullName>
    </submittedName>
</protein>
<evidence type="ECO:0000313" key="3">
    <source>
        <dbReference type="EMBL" id="ETM52361.1"/>
    </source>
</evidence>
<gene>
    <name evidence="3" type="ORF">L914_04007</name>
    <name evidence="2" type="ORF">L916_03989</name>
</gene>
<feature type="compositionally biased region" description="Basic residues" evidence="1">
    <location>
        <begin position="76"/>
        <end position="90"/>
    </location>
</feature>
<name>W2NUT4_PHYNI</name>
<feature type="non-terminal residue" evidence="3">
    <location>
        <position position="90"/>
    </location>
</feature>
<dbReference type="Proteomes" id="UP000053864">
    <property type="component" value="Unassembled WGS sequence"/>
</dbReference>
<dbReference type="AlphaFoldDB" id="W2NUT4"/>
<evidence type="ECO:0000313" key="2">
    <source>
        <dbReference type="EMBL" id="ETL46056.1"/>
    </source>
</evidence>
<dbReference type="Proteomes" id="UP000054532">
    <property type="component" value="Unassembled WGS sequence"/>
</dbReference>
<reference evidence="2 4" key="1">
    <citation type="submission" date="2013-11" db="EMBL/GenBank/DDBJ databases">
        <title>The Genome Sequence of Phytophthora parasitica CJ05E6.</title>
        <authorList>
            <consortium name="The Broad Institute Genomics Platform"/>
            <person name="Russ C."/>
            <person name="Tyler B."/>
            <person name="Panabieres F."/>
            <person name="Shan W."/>
            <person name="Tripathy S."/>
            <person name="Grunwald N."/>
            <person name="Machado M."/>
            <person name="Johnson C.S."/>
            <person name="Arredondo F."/>
            <person name="Hong C."/>
            <person name="Coffey M."/>
            <person name="Young S.K."/>
            <person name="Zeng Q."/>
            <person name="Gargeya S."/>
            <person name="Fitzgerald M."/>
            <person name="Abouelleil A."/>
            <person name="Alvarado L."/>
            <person name="Chapman S.B."/>
            <person name="Gainer-Dewar J."/>
            <person name="Goldberg J."/>
            <person name="Griggs A."/>
            <person name="Gujja S."/>
            <person name="Hansen M."/>
            <person name="Howarth C."/>
            <person name="Imamovic A."/>
            <person name="Ireland A."/>
            <person name="Larimer J."/>
            <person name="McCowan C."/>
            <person name="Murphy C."/>
            <person name="Pearson M."/>
            <person name="Poon T.W."/>
            <person name="Priest M."/>
            <person name="Roberts A."/>
            <person name="Saif S."/>
            <person name="Shea T."/>
            <person name="Sykes S."/>
            <person name="Wortman J."/>
            <person name="Nusbaum C."/>
            <person name="Birren B."/>
        </authorList>
    </citation>
    <scope>NUCLEOTIDE SEQUENCE [LARGE SCALE GENOMIC DNA]</scope>
    <source>
        <strain evidence="2 4">CJ05E6</strain>
    </source>
</reference>
<feature type="region of interest" description="Disordered" evidence="1">
    <location>
        <begin position="62"/>
        <end position="90"/>
    </location>
</feature>
<dbReference type="EMBL" id="KI691633">
    <property type="protein sequence ID" value="ETM52361.1"/>
    <property type="molecule type" value="Genomic_DNA"/>
</dbReference>
<reference evidence="3" key="2">
    <citation type="submission" date="2013-11" db="EMBL/GenBank/DDBJ databases">
        <title>The Genome Sequence of Phytophthora parasitica IAC_01/95.</title>
        <authorList>
            <consortium name="The Broad Institute Genomics Platform"/>
            <person name="Russ C."/>
            <person name="Tyler B."/>
            <person name="Panabieres F."/>
            <person name="Shan W."/>
            <person name="Tripathy S."/>
            <person name="Grunwald N."/>
            <person name="Machado M."/>
            <person name="Johnson C.S."/>
            <person name="Arredondo F."/>
            <person name="Hong C."/>
            <person name="Coffey M."/>
            <person name="Young S.K."/>
            <person name="Zeng Q."/>
            <person name="Gargeya S."/>
            <person name="Fitzgerald M."/>
            <person name="Abouelleil A."/>
            <person name="Alvarado L."/>
            <person name="Chapman S.B."/>
            <person name="Gainer-Dewar J."/>
            <person name="Goldberg J."/>
            <person name="Griggs A."/>
            <person name="Gujja S."/>
            <person name="Hansen M."/>
            <person name="Howarth C."/>
            <person name="Imamovic A."/>
            <person name="Ireland A."/>
            <person name="Larimer J."/>
            <person name="McCowan C."/>
            <person name="Murphy C."/>
            <person name="Pearson M."/>
            <person name="Poon T.W."/>
            <person name="Priest M."/>
            <person name="Roberts A."/>
            <person name="Saif S."/>
            <person name="Shea T."/>
            <person name="Sykes S."/>
            <person name="Wortman J."/>
            <person name="Nusbaum C."/>
            <person name="Birren B."/>
        </authorList>
    </citation>
    <scope>NUCLEOTIDE SEQUENCE [LARGE SCALE GENOMIC DNA]</scope>
    <source>
        <strain evidence="3">IAC_01/95</strain>
    </source>
</reference>
<feature type="non-terminal residue" evidence="3">
    <location>
        <position position="1"/>
    </location>
</feature>
<evidence type="ECO:0000256" key="1">
    <source>
        <dbReference type="SAM" id="MobiDB-lite"/>
    </source>
</evidence>
<dbReference type="EMBL" id="KI671652">
    <property type="protein sequence ID" value="ETL46056.1"/>
    <property type="molecule type" value="Genomic_DNA"/>
</dbReference>
<evidence type="ECO:0000313" key="4">
    <source>
        <dbReference type="Proteomes" id="UP000053864"/>
    </source>
</evidence>
<sequence>TAGLSRSKKPTVIWRQLVRRVILFWLLQGRSYQGLVNARAEANVDLGRTSSALLYHCCNRTNPGHRATFHSPPRDRKARRKRRPRCNSAR</sequence>